<dbReference type="Proteomes" id="UP000250140">
    <property type="component" value="Unassembled WGS sequence"/>
</dbReference>
<organism evidence="3 4">
    <name type="scientific">Glonium stellatum</name>
    <dbReference type="NCBI Taxonomy" id="574774"/>
    <lineage>
        <taxon>Eukaryota</taxon>
        <taxon>Fungi</taxon>
        <taxon>Dikarya</taxon>
        <taxon>Ascomycota</taxon>
        <taxon>Pezizomycotina</taxon>
        <taxon>Dothideomycetes</taxon>
        <taxon>Pleosporomycetidae</taxon>
        <taxon>Gloniales</taxon>
        <taxon>Gloniaceae</taxon>
        <taxon>Glonium</taxon>
    </lineage>
</organism>
<protein>
    <submittedName>
        <fullName evidence="3">Uncharacterized protein</fullName>
    </submittedName>
</protein>
<evidence type="ECO:0000256" key="1">
    <source>
        <dbReference type="SAM" id="MobiDB-lite"/>
    </source>
</evidence>
<name>A0A8E2JVF6_9PEZI</name>
<evidence type="ECO:0000256" key="2">
    <source>
        <dbReference type="SAM" id="Phobius"/>
    </source>
</evidence>
<dbReference type="EMBL" id="KV749135">
    <property type="protein sequence ID" value="OCL10953.1"/>
    <property type="molecule type" value="Genomic_DNA"/>
</dbReference>
<proteinExistence type="predicted"/>
<keyword evidence="4" id="KW-1185">Reference proteome</keyword>
<feature type="non-terminal residue" evidence="3">
    <location>
        <position position="1"/>
    </location>
</feature>
<accession>A0A8E2JVF6</accession>
<keyword evidence="2" id="KW-1133">Transmembrane helix</keyword>
<evidence type="ECO:0000313" key="3">
    <source>
        <dbReference type="EMBL" id="OCL10953.1"/>
    </source>
</evidence>
<gene>
    <name evidence="3" type="ORF">AOQ84DRAFT_205310</name>
</gene>
<keyword evidence="2" id="KW-0812">Transmembrane</keyword>
<keyword evidence="2" id="KW-0472">Membrane</keyword>
<dbReference type="AlphaFoldDB" id="A0A8E2JVF6"/>
<feature type="transmembrane region" description="Helical" evidence="2">
    <location>
        <begin position="15"/>
        <end position="35"/>
    </location>
</feature>
<feature type="compositionally biased region" description="Low complexity" evidence="1">
    <location>
        <begin position="118"/>
        <end position="135"/>
    </location>
</feature>
<sequence>SSVAHPSTNDHPTQLYFVPFVPFVPFLRFLPTWLWRGAPTAAAHGSVSRLSWLVLACPGLFWPVLAYDPLLLLFDRSLLLSRVSLARFCEASLASSARSNLLVAICWGRAQVFRPSTHPSAPASPSTPSHWCPSQTPSPPRSPSLGLQLELGG</sequence>
<feature type="region of interest" description="Disordered" evidence="1">
    <location>
        <begin position="118"/>
        <end position="153"/>
    </location>
</feature>
<evidence type="ECO:0000313" key="4">
    <source>
        <dbReference type="Proteomes" id="UP000250140"/>
    </source>
</evidence>
<reference evidence="3 4" key="1">
    <citation type="journal article" date="2016" name="Nat. Commun.">
        <title>Ectomycorrhizal ecology is imprinted in the genome of the dominant symbiotic fungus Cenococcum geophilum.</title>
        <authorList>
            <consortium name="DOE Joint Genome Institute"/>
            <person name="Peter M."/>
            <person name="Kohler A."/>
            <person name="Ohm R.A."/>
            <person name="Kuo A."/>
            <person name="Krutzmann J."/>
            <person name="Morin E."/>
            <person name="Arend M."/>
            <person name="Barry K.W."/>
            <person name="Binder M."/>
            <person name="Choi C."/>
            <person name="Clum A."/>
            <person name="Copeland A."/>
            <person name="Grisel N."/>
            <person name="Haridas S."/>
            <person name="Kipfer T."/>
            <person name="LaButti K."/>
            <person name="Lindquist E."/>
            <person name="Lipzen A."/>
            <person name="Maire R."/>
            <person name="Meier B."/>
            <person name="Mihaltcheva S."/>
            <person name="Molinier V."/>
            <person name="Murat C."/>
            <person name="Poggeler S."/>
            <person name="Quandt C.A."/>
            <person name="Sperisen C."/>
            <person name="Tritt A."/>
            <person name="Tisserant E."/>
            <person name="Crous P.W."/>
            <person name="Henrissat B."/>
            <person name="Nehls U."/>
            <person name="Egli S."/>
            <person name="Spatafora J.W."/>
            <person name="Grigoriev I.V."/>
            <person name="Martin F.M."/>
        </authorList>
    </citation>
    <scope>NUCLEOTIDE SEQUENCE [LARGE SCALE GENOMIC DNA]</scope>
    <source>
        <strain evidence="3 4">CBS 207.34</strain>
    </source>
</reference>
<feature type="transmembrane region" description="Helical" evidence="2">
    <location>
        <begin position="50"/>
        <end position="74"/>
    </location>
</feature>